<gene>
    <name evidence="1" type="ORF">HPB50_024502</name>
</gene>
<dbReference type="EMBL" id="CM023481">
    <property type="protein sequence ID" value="KAH6948435.1"/>
    <property type="molecule type" value="Genomic_DNA"/>
</dbReference>
<organism evidence="1 2">
    <name type="scientific">Hyalomma asiaticum</name>
    <name type="common">Tick</name>
    <dbReference type="NCBI Taxonomy" id="266040"/>
    <lineage>
        <taxon>Eukaryota</taxon>
        <taxon>Metazoa</taxon>
        <taxon>Ecdysozoa</taxon>
        <taxon>Arthropoda</taxon>
        <taxon>Chelicerata</taxon>
        <taxon>Arachnida</taxon>
        <taxon>Acari</taxon>
        <taxon>Parasitiformes</taxon>
        <taxon>Ixodida</taxon>
        <taxon>Ixodoidea</taxon>
        <taxon>Ixodidae</taxon>
        <taxon>Hyalomminae</taxon>
        <taxon>Hyalomma</taxon>
    </lineage>
</organism>
<evidence type="ECO:0000313" key="2">
    <source>
        <dbReference type="Proteomes" id="UP000821845"/>
    </source>
</evidence>
<comment type="caution">
    <text evidence="1">The sequence shown here is derived from an EMBL/GenBank/DDBJ whole genome shotgun (WGS) entry which is preliminary data.</text>
</comment>
<proteinExistence type="predicted"/>
<reference evidence="1" key="1">
    <citation type="submission" date="2020-05" db="EMBL/GenBank/DDBJ databases">
        <title>Large-scale comparative analyses of tick genomes elucidate their genetic diversity and vector capacities.</title>
        <authorList>
            <person name="Jia N."/>
            <person name="Wang J."/>
            <person name="Shi W."/>
            <person name="Du L."/>
            <person name="Sun Y."/>
            <person name="Zhan W."/>
            <person name="Jiang J."/>
            <person name="Wang Q."/>
            <person name="Zhang B."/>
            <person name="Ji P."/>
            <person name="Sakyi L.B."/>
            <person name="Cui X."/>
            <person name="Yuan T."/>
            <person name="Jiang B."/>
            <person name="Yang W."/>
            <person name="Lam T.T.-Y."/>
            <person name="Chang Q."/>
            <person name="Ding S."/>
            <person name="Wang X."/>
            <person name="Zhu J."/>
            <person name="Ruan X."/>
            <person name="Zhao L."/>
            <person name="Wei J."/>
            <person name="Que T."/>
            <person name="Du C."/>
            <person name="Cheng J."/>
            <person name="Dai P."/>
            <person name="Han X."/>
            <person name="Huang E."/>
            <person name="Gao Y."/>
            <person name="Liu J."/>
            <person name="Shao H."/>
            <person name="Ye R."/>
            <person name="Li L."/>
            <person name="Wei W."/>
            <person name="Wang X."/>
            <person name="Wang C."/>
            <person name="Yang T."/>
            <person name="Huo Q."/>
            <person name="Li W."/>
            <person name="Guo W."/>
            <person name="Chen H."/>
            <person name="Zhou L."/>
            <person name="Ni X."/>
            <person name="Tian J."/>
            <person name="Zhou Y."/>
            <person name="Sheng Y."/>
            <person name="Liu T."/>
            <person name="Pan Y."/>
            <person name="Xia L."/>
            <person name="Li J."/>
            <person name="Zhao F."/>
            <person name="Cao W."/>
        </authorList>
    </citation>
    <scope>NUCLEOTIDE SEQUENCE</scope>
    <source>
        <strain evidence="1">Hyas-2018</strain>
    </source>
</reference>
<accession>A0ACB7TNQ6</accession>
<sequence length="431" mass="45968">MLGHTLVAGSEPSVHEEVIGYIDLNNSGLQLVGGDTFYLQTEALREHILMSEQGKEVQPIIVVVEEGSENVVVQAFSRDSEAVGDEAAFTVNQLDSAISATLPEQLTGVETITTSEGQQLLILSENANGKLVGMEGTPVEQSAAAPDTEPLFHEGSRGGVPGQCVASLEDSQTELQQGCKELSEENGSSEADAIPDNVHAPEESAESKYENEGRSHTLAPVDVHEPNKASSSDVSLVFSRRDTSEYREKQTSAVMEPEQDTEEQKNEAVDMNADLLNENLSSDMTVASAQSLESGAVLNLDTSEMPLAPSAGENLDTADLLDVDKHAMSAVRDFKGTEAAGTTLEISEPPCQGTQAQTLDVVGAPKTSNKHFMTDLGTNSLLESQEDKSVPVEAQHTEIPSKESLKEGQSTVVSSKRASQSANFEQPKTLQ</sequence>
<evidence type="ECO:0000313" key="1">
    <source>
        <dbReference type="EMBL" id="KAH6948435.1"/>
    </source>
</evidence>
<dbReference type="Proteomes" id="UP000821845">
    <property type="component" value="Chromosome 1"/>
</dbReference>
<protein>
    <submittedName>
        <fullName evidence="1">Uncharacterized protein</fullName>
    </submittedName>
</protein>
<keyword evidence="2" id="KW-1185">Reference proteome</keyword>
<name>A0ACB7TNQ6_HYAAI</name>